<dbReference type="SUPFAM" id="SSF50346">
    <property type="entry name" value="PRC-barrel domain"/>
    <property type="match status" value="1"/>
</dbReference>
<gene>
    <name evidence="5" type="primary">rimM</name>
    <name evidence="8" type="ORF">SAMN05660359_02916</name>
</gene>
<dbReference type="Proteomes" id="UP000183642">
    <property type="component" value="Unassembled WGS sequence"/>
</dbReference>
<dbReference type="Pfam" id="PF24986">
    <property type="entry name" value="PRC_RimM"/>
    <property type="match status" value="1"/>
</dbReference>
<sequence>MVGRIGRPHGVRGEATIEVRSDDPDARFRVGTVLRTDPADRGPLTVAGARWHREVLLLAFEGYDSREEIETLRDTLLEVPVADLPALEDPDTYYDHQLVGLAARLPDGTPLGEVAAVRHEGADLLVVHRVEGGELLVPFVSAMVPTVDLAAGEVVVDPPEGLLDL</sequence>
<comment type="similarity">
    <text evidence="5">Belongs to the RimM family.</text>
</comment>
<dbReference type="SUPFAM" id="SSF50447">
    <property type="entry name" value="Translation proteins"/>
    <property type="match status" value="1"/>
</dbReference>
<dbReference type="InterPro" id="IPR011033">
    <property type="entry name" value="PRC_barrel-like_sf"/>
</dbReference>
<dbReference type="GO" id="GO:0043022">
    <property type="term" value="F:ribosome binding"/>
    <property type="evidence" value="ECO:0007669"/>
    <property type="project" value="InterPro"/>
</dbReference>
<evidence type="ECO:0000313" key="9">
    <source>
        <dbReference type="Proteomes" id="UP000183642"/>
    </source>
</evidence>
<dbReference type="Gene3D" id="2.40.30.60">
    <property type="entry name" value="RimM"/>
    <property type="match status" value="1"/>
</dbReference>
<dbReference type="AlphaFoldDB" id="A0A1I5GNX4"/>
<evidence type="ECO:0000256" key="4">
    <source>
        <dbReference type="ARBA" id="ARBA00023186"/>
    </source>
</evidence>
<keyword evidence="9" id="KW-1185">Reference proteome</keyword>
<dbReference type="EMBL" id="FOWE01000007">
    <property type="protein sequence ID" value="SFO37231.1"/>
    <property type="molecule type" value="Genomic_DNA"/>
</dbReference>
<dbReference type="HAMAP" id="MF_00014">
    <property type="entry name" value="Ribosome_mat_RimM"/>
    <property type="match status" value="1"/>
</dbReference>
<evidence type="ECO:0000313" key="8">
    <source>
        <dbReference type="EMBL" id="SFO37231.1"/>
    </source>
</evidence>
<keyword evidence="1 5" id="KW-0963">Cytoplasm</keyword>
<evidence type="ECO:0000259" key="7">
    <source>
        <dbReference type="Pfam" id="PF24986"/>
    </source>
</evidence>
<dbReference type="Gene3D" id="2.30.30.240">
    <property type="entry name" value="PRC-barrel domain"/>
    <property type="match status" value="1"/>
</dbReference>
<keyword evidence="4 5" id="KW-0143">Chaperone</keyword>
<dbReference type="GO" id="GO:0005737">
    <property type="term" value="C:cytoplasm"/>
    <property type="evidence" value="ECO:0007669"/>
    <property type="project" value="UniProtKB-SubCell"/>
</dbReference>
<organism evidence="8 9">
    <name type="scientific">Geodermatophilus obscurus</name>
    <dbReference type="NCBI Taxonomy" id="1861"/>
    <lineage>
        <taxon>Bacteria</taxon>
        <taxon>Bacillati</taxon>
        <taxon>Actinomycetota</taxon>
        <taxon>Actinomycetes</taxon>
        <taxon>Geodermatophilales</taxon>
        <taxon>Geodermatophilaceae</taxon>
        <taxon>Geodermatophilus</taxon>
    </lineage>
</organism>
<accession>A0A1I5GNX4</accession>
<dbReference type="InterPro" id="IPR036976">
    <property type="entry name" value="RimM_N_sf"/>
</dbReference>
<dbReference type="InterPro" id="IPR056792">
    <property type="entry name" value="PRC_RimM"/>
</dbReference>
<dbReference type="GO" id="GO:0006364">
    <property type="term" value="P:rRNA processing"/>
    <property type="evidence" value="ECO:0007669"/>
    <property type="project" value="UniProtKB-UniRule"/>
</dbReference>
<comment type="function">
    <text evidence="5">An accessory protein needed during the final step in the assembly of 30S ribosomal subunit, possibly for assembly of the head region. Essential for efficient processing of 16S rRNA. May be needed both before and after RbfA during the maturation of 16S rRNA. It has affinity for free ribosomal 30S subunits but not for 70S ribosomes.</text>
</comment>
<dbReference type="NCBIfam" id="TIGR02273">
    <property type="entry name" value="16S_RimM"/>
    <property type="match status" value="1"/>
</dbReference>
<dbReference type="InterPro" id="IPR011961">
    <property type="entry name" value="RimM"/>
</dbReference>
<proteinExistence type="inferred from homology"/>
<comment type="subcellular location">
    <subcellularLocation>
        <location evidence="5">Cytoplasm</location>
    </subcellularLocation>
</comment>
<evidence type="ECO:0000256" key="5">
    <source>
        <dbReference type="HAMAP-Rule" id="MF_00014"/>
    </source>
</evidence>
<comment type="subunit">
    <text evidence="5">Binds ribosomal protein uS19.</text>
</comment>
<evidence type="ECO:0000256" key="2">
    <source>
        <dbReference type="ARBA" id="ARBA00022517"/>
    </source>
</evidence>
<dbReference type="InterPro" id="IPR002676">
    <property type="entry name" value="RimM_N"/>
</dbReference>
<protein>
    <recommendedName>
        <fullName evidence="5">Ribosome maturation factor RimM</fullName>
    </recommendedName>
</protein>
<feature type="domain" description="RimM N-terminal" evidence="6">
    <location>
        <begin position="2"/>
        <end position="82"/>
    </location>
</feature>
<feature type="domain" description="Ribosome maturation factor RimM PRC barrel" evidence="7">
    <location>
        <begin position="96"/>
        <end position="162"/>
    </location>
</feature>
<dbReference type="PANTHER" id="PTHR33692:SF1">
    <property type="entry name" value="RIBOSOME MATURATION FACTOR RIMM"/>
    <property type="match status" value="1"/>
</dbReference>
<dbReference type="GO" id="GO:0005840">
    <property type="term" value="C:ribosome"/>
    <property type="evidence" value="ECO:0007669"/>
    <property type="project" value="InterPro"/>
</dbReference>
<evidence type="ECO:0000256" key="3">
    <source>
        <dbReference type="ARBA" id="ARBA00022552"/>
    </source>
</evidence>
<keyword evidence="2 5" id="KW-0690">Ribosome biogenesis</keyword>
<evidence type="ECO:0000259" key="6">
    <source>
        <dbReference type="Pfam" id="PF01782"/>
    </source>
</evidence>
<dbReference type="PANTHER" id="PTHR33692">
    <property type="entry name" value="RIBOSOME MATURATION FACTOR RIMM"/>
    <property type="match status" value="1"/>
</dbReference>
<dbReference type="GO" id="GO:0042274">
    <property type="term" value="P:ribosomal small subunit biogenesis"/>
    <property type="evidence" value="ECO:0007669"/>
    <property type="project" value="UniProtKB-UniRule"/>
</dbReference>
<dbReference type="Pfam" id="PF01782">
    <property type="entry name" value="RimM"/>
    <property type="match status" value="1"/>
</dbReference>
<keyword evidence="3 5" id="KW-0698">rRNA processing</keyword>
<reference evidence="9" key="1">
    <citation type="submission" date="2016-10" db="EMBL/GenBank/DDBJ databases">
        <authorList>
            <person name="Varghese N."/>
            <person name="Submissions S."/>
        </authorList>
    </citation>
    <scope>NUCLEOTIDE SEQUENCE [LARGE SCALE GENOMIC DNA]</scope>
    <source>
        <strain evidence="9">DSM 43161</strain>
    </source>
</reference>
<name>A0A1I5GNX4_9ACTN</name>
<dbReference type="InterPro" id="IPR009000">
    <property type="entry name" value="Transl_B-barrel_sf"/>
</dbReference>
<evidence type="ECO:0000256" key="1">
    <source>
        <dbReference type="ARBA" id="ARBA00022490"/>
    </source>
</evidence>
<comment type="domain">
    <text evidence="5">The PRC barrel domain binds ribosomal protein uS19.</text>
</comment>